<reference evidence="11" key="1">
    <citation type="journal article" date="2019" name="Plant J.">
        <title>Chlorella vulgaris genome assembly and annotation reveals the molecular basis for metabolic acclimation to high light conditions.</title>
        <authorList>
            <person name="Cecchin M."/>
            <person name="Marcolungo L."/>
            <person name="Rossato M."/>
            <person name="Girolomoni L."/>
            <person name="Cosentino E."/>
            <person name="Cuine S."/>
            <person name="Li-Beisson Y."/>
            <person name="Delledonne M."/>
            <person name="Ballottari M."/>
        </authorList>
    </citation>
    <scope>NUCLEOTIDE SEQUENCE</scope>
    <source>
        <strain evidence="11">211/11P</strain>
    </source>
</reference>
<evidence type="ECO:0000256" key="4">
    <source>
        <dbReference type="ARBA" id="ARBA00023159"/>
    </source>
</evidence>
<evidence type="ECO:0000256" key="1">
    <source>
        <dbReference type="ARBA" id="ARBA00022553"/>
    </source>
</evidence>
<dbReference type="Gene3D" id="3.40.50.2300">
    <property type="match status" value="1"/>
</dbReference>
<gene>
    <name evidence="11" type="ORF">D9Q98_000220</name>
</gene>
<evidence type="ECO:0000256" key="3">
    <source>
        <dbReference type="ARBA" id="ARBA00023015"/>
    </source>
</evidence>
<feature type="domain" description="HTH myb-type" evidence="10">
    <location>
        <begin position="199"/>
        <end position="258"/>
    </location>
</feature>
<dbReference type="InterPro" id="IPR017930">
    <property type="entry name" value="Myb_dom"/>
</dbReference>
<dbReference type="Proteomes" id="UP001055712">
    <property type="component" value="Unassembled WGS sequence"/>
</dbReference>
<feature type="compositionally biased region" description="Low complexity" evidence="8">
    <location>
        <begin position="9"/>
        <end position="22"/>
    </location>
</feature>
<dbReference type="Pfam" id="PF00072">
    <property type="entry name" value="Response_reg"/>
    <property type="match status" value="1"/>
</dbReference>
<dbReference type="FunFam" id="1.10.10.60:FF:000007">
    <property type="entry name" value="Two-component response regulator"/>
    <property type="match status" value="1"/>
</dbReference>
<keyword evidence="5" id="KW-0804">Transcription</keyword>
<dbReference type="GO" id="GO:0003677">
    <property type="term" value="F:DNA binding"/>
    <property type="evidence" value="ECO:0007669"/>
    <property type="project" value="InterPro"/>
</dbReference>
<dbReference type="InterPro" id="IPR011006">
    <property type="entry name" value="CheY-like_superfamily"/>
</dbReference>
<evidence type="ECO:0000256" key="7">
    <source>
        <dbReference type="PROSITE-ProRule" id="PRU00169"/>
    </source>
</evidence>
<evidence type="ECO:0000256" key="8">
    <source>
        <dbReference type="SAM" id="MobiDB-lite"/>
    </source>
</evidence>
<dbReference type="SUPFAM" id="SSF46689">
    <property type="entry name" value="Homeodomain-like"/>
    <property type="match status" value="1"/>
</dbReference>
<dbReference type="InterPro" id="IPR009057">
    <property type="entry name" value="Homeodomain-like_sf"/>
</dbReference>
<dbReference type="PROSITE" id="PS51294">
    <property type="entry name" value="HTH_MYB"/>
    <property type="match status" value="1"/>
</dbReference>
<feature type="region of interest" description="Disordered" evidence="8">
    <location>
        <begin position="419"/>
        <end position="508"/>
    </location>
</feature>
<feature type="region of interest" description="Disordered" evidence="8">
    <location>
        <begin position="1"/>
        <end position="23"/>
    </location>
</feature>
<evidence type="ECO:0000313" key="12">
    <source>
        <dbReference type="Proteomes" id="UP001055712"/>
    </source>
</evidence>
<organism evidence="11 12">
    <name type="scientific">Chlorella vulgaris</name>
    <name type="common">Green alga</name>
    <dbReference type="NCBI Taxonomy" id="3077"/>
    <lineage>
        <taxon>Eukaryota</taxon>
        <taxon>Viridiplantae</taxon>
        <taxon>Chlorophyta</taxon>
        <taxon>core chlorophytes</taxon>
        <taxon>Trebouxiophyceae</taxon>
        <taxon>Chlorellales</taxon>
        <taxon>Chlorellaceae</taxon>
        <taxon>Chlorella clade</taxon>
        <taxon>Chlorella</taxon>
    </lineage>
</organism>
<comment type="caution">
    <text evidence="11">The sequence shown here is derived from an EMBL/GenBank/DDBJ whole genome shotgun (WGS) entry which is preliminary data.</text>
</comment>
<dbReference type="SMART" id="SM00448">
    <property type="entry name" value="REC"/>
    <property type="match status" value="1"/>
</dbReference>
<keyword evidence="6" id="KW-0539">Nucleus</keyword>
<sequence length="599" mass="62528">MDAGDDGSSGDNANAGAACSSGGDSGLFSPSGLRVLVVDDDPMCLKVVSAMLQRCNYEVDTRSSGQDALLLLRDRQEQNHQFDLVLSDVYMPDMDGFKLLELIGLELDLPVIMMSSNGDTDVVLRGVTHGAVDFLIKPVRVEELRNVWQHVVRRRSLHTGGRSSDEHSNQGDEQGLTHQGGVKRKESETIQVQHDTQGGSKKPRVVWSVEMHQQFVDAVSQLGVDKAVPKRILDLMNVDGLTRENVASHLQKYRLYLKRAQGLQGGKGGKGQKASHDAALVDSSAAAAAAAAAAAQAGPNSVFAQVAAQQAAGGAAPGGMGPGMSSPQGMMHPGMAVLGMAGPTSAAHHMAAAWQQQHMAMQAAAAASGALPAGMHPAVLPFPLPPGAVMTQHMAAMAAGMPVGLVGAPAMAAISDGNGGFTPMVFPQQQQEQQHQQSPQQVQQPQQQQQQQQQQAGPGIANADLQQSPSHTAAVPDGTPVPSPVQPPQVQPPGQQPGSAVLSGVKLEPGGTGVAPAFPGLNDSAMTAHHDLMSSSRHLSLSDSAALPNGHQHDGLKIHGGLGDTESLMDALNPDSFLADVPLPRLDMDDFLDSFLSSE</sequence>
<dbReference type="InterPro" id="IPR001005">
    <property type="entry name" value="SANT/Myb"/>
</dbReference>
<dbReference type="OrthoDB" id="60033at2759"/>
<dbReference type="PANTHER" id="PTHR43874">
    <property type="entry name" value="TWO-COMPONENT RESPONSE REGULATOR"/>
    <property type="match status" value="1"/>
</dbReference>
<evidence type="ECO:0000259" key="10">
    <source>
        <dbReference type="PROSITE" id="PS51294"/>
    </source>
</evidence>
<evidence type="ECO:0000256" key="6">
    <source>
        <dbReference type="ARBA" id="ARBA00023242"/>
    </source>
</evidence>
<keyword evidence="12" id="KW-1185">Reference proteome</keyword>
<keyword evidence="4" id="KW-0010">Activator</keyword>
<evidence type="ECO:0008006" key="13">
    <source>
        <dbReference type="Google" id="ProtNLM"/>
    </source>
</evidence>
<keyword evidence="2" id="KW-0902">Two-component regulatory system</keyword>
<dbReference type="EMBL" id="SIDB01000001">
    <property type="protein sequence ID" value="KAI3437773.1"/>
    <property type="molecule type" value="Genomic_DNA"/>
</dbReference>
<evidence type="ECO:0000313" key="11">
    <source>
        <dbReference type="EMBL" id="KAI3437773.1"/>
    </source>
</evidence>
<keyword evidence="1 7" id="KW-0597">Phosphoprotein</keyword>
<dbReference type="InterPro" id="IPR001789">
    <property type="entry name" value="Sig_transdc_resp-reg_receiver"/>
</dbReference>
<feature type="compositionally biased region" description="Low complexity" evidence="8">
    <location>
        <begin position="427"/>
        <end position="455"/>
    </location>
</feature>
<evidence type="ECO:0000256" key="5">
    <source>
        <dbReference type="ARBA" id="ARBA00023163"/>
    </source>
</evidence>
<feature type="compositionally biased region" description="Pro residues" evidence="8">
    <location>
        <begin position="479"/>
        <end position="495"/>
    </location>
</feature>
<keyword evidence="3" id="KW-0805">Transcription regulation</keyword>
<reference evidence="11" key="2">
    <citation type="submission" date="2020-11" db="EMBL/GenBank/DDBJ databases">
        <authorList>
            <person name="Cecchin M."/>
            <person name="Marcolungo L."/>
            <person name="Rossato M."/>
            <person name="Girolomoni L."/>
            <person name="Cosentino E."/>
            <person name="Cuine S."/>
            <person name="Li-Beisson Y."/>
            <person name="Delledonne M."/>
            <person name="Ballottari M."/>
        </authorList>
    </citation>
    <scope>NUCLEOTIDE SEQUENCE</scope>
    <source>
        <strain evidence="11">211/11P</strain>
        <tissue evidence="11">Whole cell</tissue>
    </source>
</reference>
<protein>
    <recommendedName>
        <fullName evidence="13">Two-component response regulator</fullName>
    </recommendedName>
</protein>
<dbReference type="Gene3D" id="1.10.10.60">
    <property type="entry name" value="Homeodomain-like"/>
    <property type="match status" value="1"/>
</dbReference>
<dbReference type="AlphaFoldDB" id="A0A9D4TXT3"/>
<dbReference type="PANTHER" id="PTHR43874:SF7">
    <property type="entry name" value="TWO-COMPONENT RESPONSE REGULATOR ARR10"/>
    <property type="match status" value="1"/>
</dbReference>
<dbReference type="GO" id="GO:0009736">
    <property type="term" value="P:cytokinin-activated signaling pathway"/>
    <property type="evidence" value="ECO:0007669"/>
    <property type="project" value="InterPro"/>
</dbReference>
<dbReference type="GO" id="GO:0000160">
    <property type="term" value="P:phosphorelay signal transduction system"/>
    <property type="evidence" value="ECO:0007669"/>
    <property type="project" value="UniProtKB-KW"/>
</dbReference>
<name>A0A9D4TXT3_CHLVU</name>
<dbReference type="InterPro" id="IPR045279">
    <property type="entry name" value="ARR-like"/>
</dbReference>
<feature type="domain" description="Response regulatory" evidence="9">
    <location>
        <begin position="34"/>
        <end position="152"/>
    </location>
</feature>
<feature type="region of interest" description="Disordered" evidence="8">
    <location>
        <begin position="158"/>
        <end position="202"/>
    </location>
</feature>
<proteinExistence type="predicted"/>
<dbReference type="InterPro" id="IPR006447">
    <property type="entry name" value="Myb_dom_plants"/>
</dbReference>
<feature type="compositionally biased region" description="Polar residues" evidence="8">
    <location>
        <begin position="189"/>
        <end position="199"/>
    </location>
</feature>
<evidence type="ECO:0000259" key="9">
    <source>
        <dbReference type="PROSITE" id="PS50110"/>
    </source>
</evidence>
<dbReference type="SUPFAM" id="SSF52172">
    <property type="entry name" value="CheY-like"/>
    <property type="match status" value="1"/>
</dbReference>
<dbReference type="PROSITE" id="PS50110">
    <property type="entry name" value="RESPONSE_REGULATORY"/>
    <property type="match status" value="1"/>
</dbReference>
<dbReference type="CDD" id="cd17584">
    <property type="entry name" value="REC_typeB_ARR-like"/>
    <property type="match status" value="1"/>
</dbReference>
<feature type="modified residue" description="4-aspartylphosphate" evidence="7">
    <location>
        <position position="88"/>
    </location>
</feature>
<dbReference type="NCBIfam" id="TIGR01557">
    <property type="entry name" value="myb_SHAQKYF"/>
    <property type="match status" value="1"/>
</dbReference>
<evidence type="ECO:0000256" key="2">
    <source>
        <dbReference type="ARBA" id="ARBA00023012"/>
    </source>
</evidence>
<accession>A0A9D4TXT3</accession>
<dbReference type="Pfam" id="PF00249">
    <property type="entry name" value="Myb_DNA-binding"/>
    <property type="match status" value="1"/>
</dbReference>